<evidence type="ECO:0000256" key="1">
    <source>
        <dbReference type="SAM" id="Phobius"/>
    </source>
</evidence>
<organism evidence="2 3">
    <name type="scientific">Meloidogyne enterolobii</name>
    <name type="common">Root-knot nematode worm</name>
    <name type="synonym">Meloidogyne mayaguensis</name>
    <dbReference type="NCBI Taxonomy" id="390850"/>
    <lineage>
        <taxon>Eukaryota</taxon>
        <taxon>Metazoa</taxon>
        <taxon>Ecdysozoa</taxon>
        <taxon>Nematoda</taxon>
        <taxon>Chromadorea</taxon>
        <taxon>Rhabditida</taxon>
        <taxon>Tylenchina</taxon>
        <taxon>Tylenchomorpha</taxon>
        <taxon>Tylenchoidea</taxon>
        <taxon>Meloidogynidae</taxon>
        <taxon>Meloidogyninae</taxon>
        <taxon>Meloidogyne</taxon>
    </lineage>
</organism>
<keyword evidence="1" id="KW-1133">Transmembrane helix</keyword>
<comment type="caution">
    <text evidence="2">The sequence shown here is derived from an EMBL/GenBank/DDBJ whole genome shotgun (WGS) entry which is preliminary data.</text>
</comment>
<evidence type="ECO:0000313" key="3">
    <source>
        <dbReference type="Proteomes" id="UP000580250"/>
    </source>
</evidence>
<dbReference type="Proteomes" id="UP000580250">
    <property type="component" value="Unassembled WGS sequence"/>
</dbReference>
<reference evidence="2 3" key="1">
    <citation type="submission" date="2020-08" db="EMBL/GenBank/DDBJ databases">
        <authorList>
            <person name="Koutsovoulos G."/>
            <person name="Danchin GJ E."/>
        </authorList>
    </citation>
    <scope>NUCLEOTIDE SEQUENCE [LARGE SCALE GENOMIC DNA]</scope>
</reference>
<sequence length="130" mass="15181">MNFSSEKPPASVDAVIEQIQTLAGEIHQLGKEVGSRVSKVGARGEQTVTHFDSTFGEIGNNVDKIIGTLEVFLDFYYFWVFCGFWSFYWKKYFLKKKGLLMTKEIVNLDLFRIFSIYFYLIFKNHFSKFT</sequence>
<feature type="transmembrane region" description="Helical" evidence="1">
    <location>
        <begin position="76"/>
        <end position="93"/>
    </location>
</feature>
<keyword evidence="1" id="KW-0812">Transmembrane</keyword>
<gene>
    <name evidence="2" type="ORF">MENT_LOCUS23592</name>
</gene>
<keyword evidence="1" id="KW-0472">Membrane</keyword>
<proteinExistence type="predicted"/>
<dbReference type="EMBL" id="CAJEWN010000194">
    <property type="protein sequence ID" value="CAD2172056.1"/>
    <property type="molecule type" value="Genomic_DNA"/>
</dbReference>
<name>A0A6V7VAP5_MELEN</name>
<protein>
    <submittedName>
        <fullName evidence="2">Uncharacterized protein</fullName>
    </submittedName>
</protein>
<dbReference type="AlphaFoldDB" id="A0A6V7VAP5"/>
<evidence type="ECO:0000313" key="2">
    <source>
        <dbReference type="EMBL" id="CAD2172056.1"/>
    </source>
</evidence>
<accession>A0A6V7VAP5</accession>